<dbReference type="PRINTS" id="PR00507">
    <property type="entry name" value="N12N6MTFRASE"/>
</dbReference>
<dbReference type="GO" id="GO:0009307">
    <property type="term" value="P:DNA restriction-modification system"/>
    <property type="evidence" value="ECO:0007669"/>
    <property type="project" value="UniProtKB-KW"/>
</dbReference>
<dbReference type="PROSITE" id="PS00092">
    <property type="entry name" value="N6_MTASE"/>
    <property type="match status" value="1"/>
</dbReference>
<dbReference type="SUPFAM" id="SSF53335">
    <property type="entry name" value="S-adenosyl-L-methionine-dependent methyltransferases"/>
    <property type="match status" value="1"/>
</dbReference>
<dbReference type="RefSeq" id="WP_035195144.1">
    <property type="nucleotide sequence ID" value="NZ_JJRY01000006.1"/>
</dbReference>
<dbReference type="REBASE" id="103184">
    <property type="entry name" value="M.Baz2011ORF1863P"/>
</dbReference>
<evidence type="ECO:0000256" key="3">
    <source>
        <dbReference type="ARBA" id="ARBA00022747"/>
    </source>
</evidence>
<comment type="caution">
    <text evidence="6">The sequence shown here is derived from an EMBL/GenBank/DDBJ whole genome shotgun (WGS) entry which is preliminary data.</text>
</comment>
<evidence type="ECO:0000256" key="1">
    <source>
        <dbReference type="ARBA" id="ARBA00022603"/>
    </source>
</evidence>
<dbReference type="GO" id="GO:0032259">
    <property type="term" value="P:methylation"/>
    <property type="evidence" value="ECO:0007669"/>
    <property type="project" value="UniProtKB-KW"/>
</dbReference>
<proteinExistence type="predicted"/>
<dbReference type="GO" id="GO:0003677">
    <property type="term" value="F:DNA binding"/>
    <property type="evidence" value="ECO:0007669"/>
    <property type="project" value="UniProtKB-KW"/>
</dbReference>
<dbReference type="InterPro" id="IPR044946">
    <property type="entry name" value="Restrct_endonuc_typeI_TRD_sf"/>
</dbReference>
<dbReference type="InterPro" id="IPR002052">
    <property type="entry name" value="DNA_methylase_N6_adenine_CS"/>
</dbReference>
<keyword evidence="1 6" id="KW-0489">Methyltransferase</keyword>
<dbReference type="AlphaFoldDB" id="A0A072NN42"/>
<dbReference type="Gene3D" id="3.90.220.20">
    <property type="entry name" value="DNA methylase specificity domains"/>
    <property type="match status" value="1"/>
</dbReference>
<dbReference type="SUPFAM" id="SSF116734">
    <property type="entry name" value="DNA methylase specificity domain"/>
    <property type="match status" value="1"/>
</dbReference>
<dbReference type="InterPro" id="IPR029063">
    <property type="entry name" value="SAM-dependent_MTases_sf"/>
</dbReference>
<dbReference type="OrthoDB" id="9795776at2"/>
<keyword evidence="4" id="KW-0238">DNA-binding</keyword>
<name>A0A072NN42_SCHAZ</name>
<evidence type="ECO:0000313" key="7">
    <source>
        <dbReference type="Proteomes" id="UP000027936"/>
    </source>
</evidence>
<dbReference type="PANTHER" id="PTHR33841:SF4">
    <property type="entry name" value="RESTRICTION MODIFICATION SYSTEM DNA SPECIFICITY DOMAIN"/>
    <property type="match status" value="1"/>
</dbReference>
<dbReference type="Gene3D" id="3.40.50.150">
    <property type="entry name" value="Vaccinia Virus protein VP39"/>
    <property type="match status" value="1"/>
</dbReference>
<accession>A0A072NN42</accession>
<dbReference type="GO" id="GO:0009007">
    <property type="term" value="F:site-specific DNA-methyltransferase (adenine-specific) activity"/>
    <property type="evidence" value="ECO:0007669"/>
    <property type="project" value="UniProtKB-EC"/>
</dbReference>
<feature type="domain" description="DNA methylase adenine-specific" evidence="5">
    <location>
        <begin position="10"/>
        <end position="234"/>
    </location>
</feature>
<evidence type="ECO:0000256" key="4">
    <source>
        <dbReference type="ARBA" id="ARBA00023125"/>
    </source>
</evidence>
<gene>
    <name evidence="6" type="ORF">M670_01863</name>
</gene>
<dbReference type="InterPro" id="IPR050953">
    <property type="entry name" value="N4_N6_ade-DNA_methylase"/>
</dbReference>
<dbReference type="CDD" id="cd02440">
    <property type="entry name" value="AdoMet_MTases"/>
    <property type="match status" value="1"/>
</dbReference>
<dbReference type="InterPro" id="IPR003356">
    <property type="entry name" value="DNA_methylase_A-5"/>
</dbReference>
<keyword evidence="3" id="KW-0680">Restriction system</keyword>
<keyword evidence="2 6" id="KW-0808">Transferase</keyword>
<sequence>MRSNKTLLKQYFTPKILANILVENTEDLITPKNIVDLSVGAGELLYASYNKWENANLFGVDIDGTVIKQLKDDSRNRFILNNADGLKINYRASFKKFFEVLESGGFDLCIANPPFDRFYKLNIAGKTIVIPLEILFLEQYLNICKIGGIIAIILPNGFLTSSSNKEFREWMLSKVIIRRVISVPIEAFPEVSAKTEILILERINEYKSRIIEFKKYDKDFNLIDRLKLRVKKKQLISRMDFDFYKPRIKFEQTINQKNIHLKQLKNIILDHGRGFTVYGEQRLFVKSGIRYIHSTNIGDIGIDFLKEELFVDKDSAMYRPRAHTKVNDILMIRVGNNAGKTALVCSENEVGVASDCLYIFRLKEDINPYYFTALMKTDFMKTVLKRLKHGSCSSVISKNDLLEVEIPILKKDVQDYFGLELKRIYLSSLNNEDSKINLIAQKKLVRKIDDYIRGEYDE</sequence>
<dbReference type="EMBL" id="JJRY01000006">
    <property type="protein sequence ID" value="KEF38652.1"/>
    <property type="molecule type" value="Genomic_DNA"/>
</dbReference>
<dbReference type="PANTHER" id="PTHR33841">
    <property type="entry name" value="DNA METHYLTRANSFERASE YEEA-RELATED"/>
    <property type="match status" value="1"/>
</dbReference>
<evidence type="ECO:0000313" key="6">
    <source>
        <dbReference type="EMBL" id="KEF38652.1"/>
    </source>
</evidence>
<dbReference type="Proteomes" id="UP000027936">
    <property type="component" value="Unassembled WGS sequence"/>
</dbReference>
<reference evidence="6 7" key="1">
    <citation type="submission" date="2014-04" db="EMBL/GenBank/DDBJ databases">
        <title>Draft genome sequence of Bacillus azotoformans MEV2011, a (co-) denitrifying strain unable to grow in the presence of oxygen.</title>
        <authorList>
            <person name="Nielsen M."/>
            <person name="Schreiber L."/>
            <person name="Finster K."/>
            <person name="Schramm A."/>
        </authorList>
    </citation>
    <scope>NUCLEOTIDE SEQUENCE [LARGE SCALE GENOMIC DNA]</scope>
    <source>
        <strain evidence="6 7">MEV2011</strain>
    </source>
</reference>
<protein>
    <submittedName>
        <fullName evidence="6">Type I restriction-modification system methyltransferase subunit</fullName>
    </submittedName>
</protein>
<evidence type="ECO:0000259" key="5">
    <source>
        <dbReference type="Pfam" id="PF02384"/>
    </source>
</evidence>
<organism evidence="6 7">
    <name type="scientific">Schinkia azotoformans MEV2011</name>
    <dbReference type="NCBI Taxonomy" id="1348973"/>
    <lineage>
        <taxon>Bacteria</taxon>
        <taxon>Bacillati</taxon>
        <taxon>Bacillota</taxon>
        <taxon>Bacilli</taxon>
        <taxon>Bacillales</taxon>
        <taxon>Bacillaceae</taxon>
        <taxon>Calidifontibacillus/Schinkia group</taxon>
        <taxon>Schinkia</taxon>
    </lineage>
</organism>
<dbReference type="GO" id="GO:0008170">
    <property type="term" value="F:N-methyltransferase activity"/>
    <property type="evidence" value="ECO:0007669"/>
    <property type="project" value="InterPro"/>
</dbReference>
<dbReference type="PATRIC" id="fig|1348973.3.peg.1810"/>
<evidence type="ECO:0000256" key="2">
    <source>
        <dbReference type="ARBA" id="ARBA00022679"/>
    </source>
</evidence>
<dbReference type="Pfam" id="PF02384">
    <property type="entry name" value="N6_Mtase"/>
    <property type="match status" value="1"/>
</dbReference>